<evidence type="ECO:0000256" key="1">
    <source>
        <dbReference type="ARBA" id="ARBA00022737"/>
    </source>
</evidence>
<dbReference type="PROSITE" id="PS51372">
    <property type="entry name" value="PRD_2"/>
    <property type="match status" value="1"/>
</dbReference>
<dbReference type="InterPro" id="IPR011608">
    <property type="entry name" value="PRD"/>
</dbReference>
<sequence length="652" mass="75903">MMGLPMRQKKILKKLMALDGWVKGRKLAEEMEVTPRTIRTDIAAINVWLKSVSCYIESSRQEGYRLRGERLGELESLLWDGTDIPLTPQERMRILGIRLLQADEENPEDVDELEEEMFVSRTTLESGIFKIKAMLESRTTPMYIKRTGRKIWTSGEEETRRFLLKELVVDRTDPDYLMIENYNDYFGTNVPEKMMNCVLKSLTDKEISMTAEDILHLVIYLSIKLSRIHMGYEFQNKTKDLMAPEDINWALSETIAEKVRIEFSTVFNEEELVDLAVQLSLFRLIGNESEARPIPKPEQSHYEYVVNELLKDIKNKFHLDLTDDQELKDGLVTHIRYTLKRINMEPESTNPVLMLLKTEYPFVFDMSLFLYERFYDVFGVRLNENELGYVATYLGSAVERLERKKSPKDFTIAVVTGMNYGTSRLMTTRMKAIYGDNCNIEGPFSIYAVHEIEKLKPTFVITTESKQVLKNIHVPKIQISPLLNEKDQREINKWLQHMRKEMMYDQLPKSIKDYFHEELFFYHMRTETPGEVIKAMSESLIKLGFAERDFAVKTMEREQVASTIFGNKIAMPHPIEACAKKTVISVGILDRPIPWGSGEAQLIFMLAVKKEDMKYLNSFFDLTVRLVDDEGLVKRLLDSKNLAQFKDRLPIL</sequence>
<dbReference type="CDD" id="cd00211">
    <property type="entry name" value="PTS_IIA_fru"/>
    <property type="match status" value="1"/>
</dbReference>
<dbReference type="PANTHER" id="PTHR30185">
    <property type="entry name" value="CRYPTIC BETA-GLUCOSIDE BGL OPERON ANTITERMINATOR"/>
    <property type="match status" value="1"/>
</dbReference>
<dbReference type="GO" id="GO:0006355">
    <property type="term" value="P:regulation of DNA-templated transcription"/>
    <property type="evidence" value="ECO:0007669"/>
    <property type="project" value="InterPro"/>
</dbReference>
<keyword evidence="7" id="KW-1185">Reference proteome</keyword>
<dbReference type="Pfam" id="PF00359">
    <property type="entry name" value="PTS_EIIA_2"/>
    <property type="match status" value="1"/>
</dbReference>
<dbReference type="InterPro" id="IPR016152">
    <property type="entry name" value="PTrfase/Anion_transptr"/>
</dbReference>
<evidence type="ECO:0000256" key="2">
    <source>
        <dbReference type="ARBA" id="ARBA00023015"/>
    </source>
</evidence>
<feature type="domain" description="PRD" evidence="5">
    <location>
        <begin position="297"/>
        <end position="404"/>
    </location>
</feature>
<dbReference type="Proteomes" id="UP000298653">
    <property type="component" value="Chromosome"/>
</dbReference>
<dbReference type="Gene3D" id="3.40.930.10">
    <property type="entry name" value="Mannitol-specific EII, Chain A"/>
    <property type="match status" value="1"/>
</dbReference>
<name>A0A4P8IJX3_9FIRM</name>
<keyword evidence="2" id="KW-0805">Transcription regulation</keyword>
<dbReference type="Gene3D" id="3.40.50.2300">
    <property type="match status" value="1"/>
</dbReference>
<evidence type="ECO:0000256" key="3">
    <source>
        <dbReference type="ARBA" id="ARBA00023163"/>
    </source>
</evidence>
<dbReference type="PANTHER" id="PTHR30185:SF18">
    <property type="entry name" value="TRANSCRIPTIONAL REGULATOR MTLR"/>
    <property type="match status" value="1"/>
</dbReference>
<dbReference type="SUPFAM" id="SSF55804">
    <property type="entry name" value="Phoshotransferase/anion transport protein"/>
    <property type="match status" value="1"/>
</dbReference>
<dbReference type="InterPro" id="IPR036634">
    <property type="entry name" value="PRD_sf"/>
</dbReference>
<feature type="domain" description="PTS EIIA type-2" evidence="4">
    <location>
        <begin position="513"/>
        <end position="652"/>
    </location>
</feature>
<evidence type="ECO:0000313" key="6">
    <source>
        <dbReference type="EMBL" id="QCP36313.1"/>
    </source>
</evidence>
<dbReference type="Pfam" id="PF00874">
    <property type="entry name" value="PRD"/>
    <property type="match status" value="1"/>
</dbReference>
<reference evidence="6 7" key="1">
    <citation type="submission" date="2019-05" db="EMBL/GenBank/DDBJ databases">
        <title>Complete genome sequencing of Anaerostipes rhamnosivorans.</title>
        <authorList>
            <person name="Bui T.P.N."/>
            <person name="de Vos W.M."/>
        </authorList>
    </citation>
    <scope>NUCLEOTIDE SEQUENCE [LARGE SCALE GENOMIC DNA]</scope>
    <source>
        <strain evidence="6 7">1y2</strain>
    </source>
</reference>
<accession>A0A4P8IJX3</accession>
<dbReference type="KEGG" id="arf:AR1Y2_2859"/>
<dbReference type="AlphaFoldDB" id="A0A4P8IJX3"/>
<keyword evidence="3" id="KW-0804">Transcription</keyword>
<protein>
    <submittedName>
        <fullName evidence="6">Transcription antiterminator, BglG family</fullName>
    </submittedName>
</protein>
<keyword evidence="1" id="KW-0677">Repeat</keyword>
<dbReference type="Gene3D" id="1.10.10.10">
    <property type="entry name" value="Winged helix-like DNA-binding domain superfamily/Winged helix DNA-binding domain"/>
    <property type="match status" value="1"/>
</dbReference>
<dbReference type="SUPFAM" id="SSF63520">
    <property type="entry name" value="PTS-regulatory domain, PRD"/>
    <property type="match status" value="1"/>
</dbReference>
<organism evidence="6 7">
    <name type="scientific">Anaerostipes rhamnosivorans</name>
    <dbReference type="NCBI Taxonomy" id="1229621"/>
    <lineage>
        <taxon>Bacteria</taxon>
        <taxon>Bacillati</taxon>
        <taxon>Bacillota</taxon>
        <taxon>Clostridia</taxon>
        <taxon>Lachnospirales</taxon>
        <taxon>Lachnospiraceae</taxon>
        <taxon>Anaerostipes</taxon>
    </lineage>
</organism>
<dbReference type="Pfam" id="PF08279">
    <property type="entry name" value="HTH_11"/>
    <property type="match status" value="1"/>
</dbReference>
<dbReference type="Gene3D" id="1.10.1790.10">
    <property type="entry name" value="PRD domain"/>
    <property type="match status" value="1"/>
</dbReference>
<dbReference type="InterPro" id="IPR013196">
    <property type="entry name" value="HTH_11"/>
</dbReference>
<gene>
    <name evidence="6" type="ORF">AR1Y2_2859</name>
</gene>
<dbReference type="EMBL" id="CP040058">
    <property type="protein sequence ID" value="QCP36313.1"/>
    <property type="molecule type" value="Genomic_DNA"/>
</dbReference>
<dbReference type="InterPro" id="IPR050661">
    <property type="entry name" value="BglG_antiterminators"/>
</dbReference>
<dbReference type="InterPro" id="IPR036388">
    <property type="entry name" value="WH-like_DNA-bd_sf"/>
</dbReference>
<dbReference type="CDD" id="cd05568">
    <property type="entry name" value="PTS_IIB_bgl_like"/>
    <property type="match status" value="1"/>
</dbReference>
<evidence type="ECO:0000259" key="5">
    <source>
        <dbReference type="PROSITE" id="PS51372"/>
    </source>
</evidence>
<dbReference type="RefSeq" id="WP_243118764.1">
    <property type="nucleotide sequence ID" value="NZ_CP040058.1"/>
</dbReference>
<evidence type="ECO:0000313" key="7">
    <source>
        <dbReference type="Proteomes" id="UP000298653"/>
    </source>
</evidence>
<proteinExistence type="predicted"/>
<evidence type="ECO:0000259" key="4">
    <source>
        <dbReference type="PROSITE" id="PS51094"/>
    </source>
</evidence>
<dbReference type="PROSITE" id="PS51094">
    <property type="entry name" value="PTS_EIIA_TYPE_2"/>
    <property type="match status" value="1"/>
</dbReference>
<dbReference type="InterPro" id="IPR002178">
    <property type="entry name" value="PTS_EIIA_type-2_dom"/>
</dbReference>